<protein>
    <submittedName>
        <fullName evidence="1">Uncharacterized protein</fullName>
    </submittedName>
</protein>
<evidence type="ECO:0000313" key="1">
    <source>
        <dbReference type="EMBL" id="KAK9693791.1"/>
    </source>
</evidence>
<dbReference type="EMBL" id="JASJQH010008282">
    <property type="protein sequence ID" value="KAK9693791.1"/>
    <property type="molecule type" value="Genomic_DNA"/>
</dbReference>
<comment type="caution">
    <text evidence="1">The sequence shown here is derived from an EMBL/GenBank/DDBJ whole genome shotgun (WGS) entry which is preliminary data.</text>
</comment>
<proteinExistence type="predicted"/>
<gene>
    <name evidence="1" type="ORF">K7432_013724</name>
</gene>
<sequence>MISTQAATFVPRKDFLSGCGSYSNDTYSSDEYSNFNYSTVSHSSLNFKRKRSLIVEPTHKHTPRPIKRMRVSLEIDSKTNSNEKTLLNSALASLRFSQGARIIDLSSGESLKEVNENYTTNKATRKSKLNNLKKDIEYRKEFSNFFEISSKPSHRFYPTSPYSSTSPEELDSLPTLVVEPSTRITSMDID</sequence>
<accession>A0ABR2VR59</accession>
<reference evidence="1 2" key="1">
    <citation type="submission" date="2023-04" db="EMBL/GenBank/DDBJ databases">
        <title>Genome of Basidiobolus ranarum AG-B5.</title>
        <authorList>
            <person name="Stajich J.E."/>
            <person name="Carter-House D."/>
            <person name="Gryganskyi A."/>
        </authorList>
    </citation>
    <scope>NUCLEOTIDE SEQUENCE [LARGE SCALE GENOMIC DNA]</scope>
    <source>
        <strain evidence="1 2">AG-B5</strain>
    </source>
</reference>
<evidence type="ECO:0000313" key="2">
    <source>
        <dbReference type="Proteomes" id="UP001479436"/>
    </source>
</evidence>
<name>A0ABR2VR59_9FUNG</name>
<organism evidence="1 2">
    <name type="scientific">Basidiobolus ranarum</name>
    <dbReference type="NCBI Taxonomy" id="34480"/>
    <lineage>
        <taxon>Eukaryota</taxon>
        <taxon>Fungi</taxon>
        <taxon>Fungi incertae sedis</taxon>
        <taxon>Zoopagomycota</taxon>
        <taxon>Entomophthoromycotina</taxon>
        <taxon>Basidiobolomycetes</taxon>
        <taxon>Basidiobolales</taxon>
        <taxon>Basidiobolaceae</taxon>
        <taxon>Basidiobolus</taxon>
    </lineage>
</organism>
<keyword evidence="2" id="KW-1185">Reference proteome</keyword>
<dbReference type="Proteomes" id="UP001479436">
    <property type="component" value="Unassembled WGS sequence"/>
</dbReference>